<keyword evidence="3 9" id="KW-0963">Cytoplasm</keyword>
<feature type="active site" description="Nucleophile; methyl group acceptor" evidence="9">
    <location>
        <position position="142"/>
    </location>
</feature>
<dbReference type="SUPFAM" id="SSF53155">
    <property type="entry name" value="Methylated DNA-protein cysteine methyltransferase domain"/>
    <property type="match status" value="1"/>
</dbReference>
<gene>
    <name evidence="12" type="ORF">FHP05_09675</name>
</gene>
<dbReference type="RefSeq" id="WP_147667508.1">
    <property type="nucleotide sequence ID" value="NZ_VDUW01000006.1"/>
</dbReference>
<keyword evidence="7 9" id="KW-0234">DNA repair</keyword>
<evidence type="ECO:0000256" key="7">
    <source>
        <dbReference type="ARBA" id="ARBA00023204"/>
    </source>
</evidence>
<feature type="domain" description="Methylguanine DNA methyltransferase ribonuclease-like" evidence="11">
    <location>
        <begin position="6"/>
        <end position="82"/>
    </location>
</feature>
<dbReference type="SUPFAM" id="SSF46767">
    <property type="entry name" value="Methylated DNA-protein cysteine methyltransferase, C-terminal domain"/>
    <property type="match status" value="1"/>
</dbReference>
<dbReference type="GO" id="GO:0006307">
    <property type="term" value="P:DNA alkylation repair"/>
    <property type="evidence" value="ECO:0007669"/>
    <property type="project" value="UniProtKB-UniRule"/>
</dbReference>
<comment type="miscellaneous">
    <text evidence="9">This enzyme catalyzes only one turnover and therefore is not strictly catalytic. According to one definition, an enzyme is a biocatalyst that acts repeatedly and over many reaction cycles.</text>
</comment>
<protein>
    <recommendedName>
        <fullName evidence="9">Methylated-DNA--protein-cysteine methyltransferase</fullName>
        <ecNumber evidence="9">2.1.1.63</ecNumber>
    </recommendedName>
    <alternativeName>
        <fullName evidence="9">6-O-methylguanine-DNA methyltransferase</fullName>
        <shortName evidence="9">MGMT</shortName>
    </alternativeName>
    <alternativeName>
        <fullName evidence="9">O-6-methylguanine-DNA-alkyltransferase</fullName>
    </alternativeName>
</protein>
<dbReference type="InterPro" id="IPR036388">
    <property type="entry name" value="WH-like_DNA-bd_sf"/>
</dbReference>
<evidence type="ECO:0000256" key="6">
    <source>
        <dbReference type="ARBA" id="ARBA00022763"/>
    </source>
</evidence>
<keyword evidence="4 9" id="KW-0489">Methyltransferase</keyword>
<name>A0A5C8NSM4_9BACI</name>
<dbReference type="Gene3D" id="1.10.10.10">
    <property type="entry name" value="Winged helix-like DNA-binding domain superfamily/Winged helix DNA-binding domain"/>
    <property type="match status" value="1"/>
</dbReference>
<dbReference type="GO" id="GO:0003908">
    <property type="term" value="F:methylated-DNA-[protein]-cysteine S-methyltransferase activity"/>
    <property type="evidence" value="ECO:0007669"/>
    <property type="project" value="UniProtKB-UniRule"/>
</dbReference>
<keyword evidence="6 9" id="KW-0227">DNA damage</keyword>
<dbReference type="OrthoDB" id="9802228at2"/>
<sequence length="181" mass="21043">MEETTLYYAEFESPIGPLLIINDGNSMLRIDYGTLEELEKKLLKWANRYFKKIHFLHYPETCIEVIDQLKEYFKGERKTFTFEKTIYGTDFQKMVWEKLSDGIPYGETKTYKEIGEMIDNPAAVRAIGRAVNKNPFSIVIPCHRVIGSNGKLIGYNGGLDKKKFLLNHEQTYKNVLNETDK</sequence>
<comment type="function">
    <text evidence="9">Involved in the cellular defense against the biological effects of O6-methylguanine (O6-MeG) and O4-methylthymine (O4-MeT) in DNA. Repairs the methylated nucleobase in DNA by stoichiometrically transferring the methyl group to a cysteine residue in the enzyme. This is a suicide reaction: the enzyme is irreversibly inactivated.</text>
</comment>
<dbReference type="Pfam" id="PF02870">
    <property type="entry name" value="Methyltransf_1N"/>
    <property type="match status" value="1"/>
</dbReference>
<evidence type="ECO:0000256" key="5">
    <source>
        <dbReference type="ARBA" id="ARBA00022679"/>
    </source>
</evidence>
<dbReference type="InterPro" id="IPR036631">
    <property type="entry name" value="MGMT_N_sf"/>
</dbReference>
<dbReference type="InterPro" id="IPR014048">
    <property type="entry name" value="MethylDNA_cys_MeTrfase_DNA-bd"/>
</dbReference>
<dbReference type="EC" id="2.1.1.63" evidence="9"/>
<dbReference type="InterPro" id="IPR008332">
    <property type="entry name" value="MethylG_MeTrfase_N"/>
</dbReference>
<dbReference type="PANTHER" id="PTHR10815">
    <property type="entry name" value="METHYLATED-DNA--PROTEIN-CYSTEINE METHYLTRANSFERASE"/>
    <property type="match status" value="1"/>
</dbReference>
<dbReference type="Proteomes" id="UP000321574">
    <property type="component" value="Unassembled WGS sequence"/>
</dbReference>
<dbReference type="PROSITE" id="PS00374">
    <property type="entry name" value="MGMT"/>
    <property type="match status" value="1"/>
</dbReference>
<evidence type="ECO:0000256" key="1">
    <source>
        <dbReference type="ARBA" id="ARBA00001286"/>
    </source>
</evidence>
<evidence type="ECO:0000256" key="8">
    <source>
        <dbReference type="ARBA" id="ARBA00049348"/>
    </source>
</evidence>
<comment type="similarity">
    <text evidence="2 9">Belongs to the MGMT family.</text>
</comment>
<dbReference type="InterPro" id="IPR001497">
    <property type="entry name" value="MethylDNA_cys_MeTrfase_AS"/>
</dbReference>
<dbReference type="AlphaFoldDB" id="A0A5C8NSM4"/>
<evidence type="ECO:0000256" key="3">
    <source>
        <dbReference type="ARBA" id="ARBA00022490"/>
    </source>
</evidence>
<dbReference type="GO" id="GO:0032259">
    <property type="term" value="P:methylation"/>
    <property type="evidence" value="ECO:0007669"/>
    <property type="project" value="UniProtKB-KW"/>
</dbReference>
<evidence type="ECO:0000259" key="11">
    <source>
        <dbReference type="Pfam" id="PF02870"/>
    </source>
</evidence>
<feature type="domain" description="Methylated-DNA-[protein]-cysteine S-methyltransferase DNA binding" evidence="10">
    <location>
        <begin position="90"/>
        <end position="170"/>
    </location>
</feature>
<dbReference type="FunFam" id="1.10.10.10:FF:000214">
    <property type="entry name" value="Methylated-DNA--protein-cysteine methyltransferase"/>
    <property type="match status" value="1"/>
</dbReference>
<dbReference type="HAMAP" id="MF_00772">
    <property type="entry name" value="OGT"/>
    <property type="match status" value="1"/>
</dbReference>
<evidence type="ECO:0000256" key="4">
    <source>
        <dbReference type="ARBA" id="ARBA00022603"/>
    </source>
</evidence>
<evidence type="ECO:0000313" key="13">
    <source>
        <dbReference type="Proteomes" id="UP000321574"/>
    </source>
</evidence>
<evidence type="ECO:0000313" key="12">
    <source>
        <dbReference type="EMBL" id="TXL63951.1"/>
    </source>
</evidence>
<proteinExistence type="inferred from homology"/>
<dbReference type="EMBL" id="VDUW01000006">
    <property type="protein sequence ID" value="TXL63951.1"/>
    <property type="molecule type" value="Genomic_DNA"/>
</dbReference>
<evidence type="ECO:0000256" key="2">
    <source>
        <dbReference type="ARBA" id="ARBA00008711"/>
    </source>
</evidence>
<accession>A0A5C8NSM4</accession>
<dbReference type="Gene3D" id="3.30.160.70">
    <property type="entry name" value="Methylated DNA-protein cysteine methyltransferase domain"/>
    <property type="match status" value="1"/>
</dbReference>
<evidence type="ECO:0000259" key="10">
    <source>
        <dbReference type="Pfam" id="PF01035"/>
    </source>
</evidence>
<dbReference type="InterPro" id="IPR023546">
    <property type="entry name" value="MGMT"/>
</dbReference>
<dbReference type="InterPro" id="IPR036217">
    <property type="entry name" value="MethylDNA_cys_MeTrfase_DNAb"/>
</dbReference>
<dbReference type="CDD" id="cd06445">
    <property type="entry name" value="ATase"/>
    <property type="match status" value="1"/>
</dbReference>
<organism evidence="12 13">
    <name type="scientific">Cerasibacillus terrae</name>
    <dbReference type="NCBI Taxonomy" id="2498845"/>
    <lineage>
        <taxon>Bacteria</taxon>
        <taxon>Bacillati</taxon>
        <taxon>Bacillota</taxon>
        <taxon>Bacilli</taxon>
        <taxon>Bacillales</taxon>
        <taxon>Bacillaceae</taxon>
        <taxon>Cerasibacillus</taxon>
    </lineage>
</organism>
<comment type="subcellular location">
    <subcellularLocation>
        <location evidence="9">Cytoplasm</location>
    </subcellularLocation>
</comment>
<keyword evidence="5 9" id="KW-0808">Transferase</keyword>
<dbReference type="Pfam" id="PF01035">
    <property type="entry name" value="DNA_binding_1"/>
    <property type="match status" value="1"/>
</dbReference>
<dbReference type="PANTHER" id="PTHR10815:SF13">
    <property type="entry name" value="METHYLATED-DNA--PROTEIN-CYSTEINE METHYLTRANSFERASE"/>
    <property type="match status" value="1"/>
</dbReference>
<evidence type="ECO:0000256" key="9">
    <source>
        <dbReference type="HAMAP-Rule" id="MF_00772"/>
    </source>
</evidence>
<comment type="catalytic activity">
    <reaction evidence="1 9">
        <text>a 4-O-methyl-thymidine in DNA + L-cysteinyl-[protein] = a thymidine in DNA + S-methyl-L-cysteinyl-[protein]</text>
        <dbReference type="Rhea" id="RHEA:53428"/>
        <dbReference type="Rhea" id="RHEA-COMP:10131"/>
        <dbReference type="Rhea" id="RHEA-COMP:10132"/>
        <dbReference type="Rhea" id="RHEA-COMP:13555"/>
        <dbReference type="Rhea" id="RHEA-COMP:13556"/>
        <dbReference type="ChEBI" id="CHEBI:29950"/>
        <dbReference type="ChEBI" id="CHEBI:82612"/>
        <dbReference type="ChEBI" id="CHEBI:137386"/>
        <dbReference type="ChEBI" id="CHEBI:137387"/>
        <dbReference type="EC" id="2.1.1.63"/>
    </reaction>
</comment>
<keyword evidence="13" id="KW-1185">Reference proteome</keyword>
<comment type="caution">
    <text evidence="12">The sequence shown here is derived from an EMBL/GenBank/DDBJ whole genome shotgun (WGS) entry which is preliminary data.</text>
</comment>
<dbReference type="NCBIfam" id="TIGR00589">
    <property type="entry name" value="ogt"/>
    <property type="match status" value="1"/>
</dbReference>
<dbReference type="GO" id="GO:0005737">
    <property type="term" value="C:cytoplasm"/>
    <property type="evidence" value="ECO:0007669"/>
    <property type="project" value="UniProtKB-SubCell"/>
</dbReference>
<reference evidence="12 13" key="1">
    <citation type="submission" date="2019-06" db="EMBL/GenBank/DDBJ databases">
        <title>Cerasibacillus sp. nov., isolated from maize field.</title>
        <authorList>
            <person name="Lin S.-Y."/>
            <person name="Tsai C.-F."/>
            <person name="Young C.-C."/>
        </authorList>
    </citation>
    <scope>NUCLEOTIDE SEQUENCE [LARGE SCALE GENOMIC DNA]</scope>
    <source>
        <strain evidence="12 13">CC-CFT480</strain>
    </source>
</reference>
<comment type="catalytic activity">
    <reaction evidence="8 9">
        <text>a 6-O-methyl-2'-deoxyguanosine in DNA + L-cysteinyl-[protein] = S-methyl-L-cysteinyl-[protein] + a 2'-deoxyguanosine in DNA</text>
        <dbReference type="Rhea" id="RHEA:24000"/>
        <dbReference type="Rhea" id="RHEA-COMP:10131"/>
        <dbReference type="Rhea" id="RHEA-COMP:10132"/>
        <dbReference type="Rhea" id="RHEA-COMP:11367"/>
        <dbReference type="Rhea" id="RHEA-COMP:11368"/>
        <dbReference type="ChEBI" id="CHEBI:29950"/>
        <dbReference type="ChEBI" id="CHEBI:82612"/>
        <dbReference type="ChEBI" id="CHEBI:85445"/>
        <dbReference type="ChEBI" id="CHEBI:85448"/>
        <dbReference type="EC" id="2.1.1.63"/>
    </reaction>
</comment>